<comment type="caution">
    <text evidence="9">The sequence shown here is derived from an EMBL/GenBank/DDBJ whole genome shotgun (WGS) entry which is preliminary data.</text>
</comment>
<feature type="region of interest" description="Disordered" evidence="7">
    <location>
        <begin position="98"/>
        <end position="196"/>
    </location>
</feature>
<evidence type="ECO:0000256" key="1">
    <source>
        <dbReference type="ARBA" id="ARBA00009828"/>
    </source>
</evidence>
<dbReference type="GO" id="GO:0006355">
    <property type="term" value="P:regulation of DNA-templated transcription"/>
    <property type="evidence" value="ECO:0007669"/>
    <property type="project" value="UniProtKB-UniRule"/>
</dbReference>
<dbReference type="STRING" id="157838.AN964_19185"/>
<dbReference type="PATRIC" id="fig|157838.3.peg.4239"/>
<keyword evidence="4 6" id="KW-0548">Nucleotidyltransferase</keyword>
<comment type="function">
    <text evidence="6">Participates in both the initiation and recycling phases of transcription. In the presence of the delta subunit, RNAP displays an increased specificity of transcription, a decreased affinity for nucleic acids, and an increased efficiency of RNA synthesis because of enhanced recycling.</text>
</comment>
<protein>
    <recommendedName>
        <fullName evidence="6">Probable DNA-directed RNA polymerase subunit delta</fullName>
    </recommendedName>
    <alternativeName>
        <fullName evidence="6">RNAP delta factor</fullName>
    </alternativeName>
</protein>
<dbReference type="PROSITE" id="PS51913">
    <property type="entry name" value="HTH_HARE"/>
    <property type="match status" value="1"/>
</dbReference>
<evidence type="ECO:0000256" key="3">
    <source>
        <dbReference type="ARBA" id="ARBA00022679"/>
    </source>
</evidence>
<evidence type="ECO:0000256" key="4">
    <source>
        <dbReference type="ARBA" id="ARBA00022695"/>
    </source>
</evidence>
<keyword evidence="2 6" id="KW-0240">DNA-directed RNA polymerase</keyword>
<dbReference type="NCBIfam" id="TIGR04567">
    <property type="entry name" value="RNAP_delt_lowGC"/>
    <property type="match status" value="1"/>
</dbReference>
<evidence type="ECO:0000256" key="6">
    <source>
        <dbReference type="HAMAP-Rule" id="MF_00357"/>
    </source>
</evidence>
<dbReference type="InterPro" id="IPR038087">
    <property type="entry name" value="RNAP_delta_N_dom_sf"/>
</dbReference>
<dbReference type="HAMAP" id="MF_00357">
    <property type="entry name" value="RNApol_bact_RpoE"/>
    <property type="match status" value="1"/>
</dbReference>
<keyword evidence="5 6" id="KW-0804">Transcription</keyword>
<dbReference type="GO" id="GO:0000428">
    <property type="term" value="C:DNA-directed RNA polymerase complex"/>
    <property type="evidence" value="ECO:0007669"/>
    <property type="project" value="UniProtKB-KW"/>
</dbReference>
<evidence type="ECO:0000313" key="9">
    <source>
        <dbReference type="EMBL" id="KQL51130.1"/>
    </source>
</evidence>
<dbReference type="InterPro" id="IPR029757">
    <property type="entry name" value="RpoE"/>
</dbReference>
<evidence type="ECO:0000256" key="7">
    <source>
        <dbReference type="SAM" id="MobiDB-lite"/>
    </source>
</evidence>
<dbReference type="EMBL" id="LJJC01000006">
    <property type="protein sequence ID" value="KQL51130.1"/>
    <property type="molecule type" value="Genomic_DNA"/>
</dbReference>
<dbReference type="RefSeq" id="WP_055741432.1">
    <property type="nucleotide sequence ID" value="NZ_JAAIWL010000020.1"/>
</dbReference>
<dbReference type="GO" id="GO:0006351">
    <property type="term" value="P:DNA-templated transcription"/>
    <property type="evidence" value="ECO:0007669"/>
    <property type="project" value="InterPro"/>
</dbReference>
<reference evidence="9 10" key="1">
    <citation type="submission" date="2015-09" db="EMBL/GenBank/DDBJ databases">
        <title>Genome sequencing project for genomic taxonomy and phylogenomics of Bacillus-like bacteria.</title>
        <authorList>
            <person name="Liu B."/>
            <person name="Wang J."/>
            <person name="Zhu Y."/>
            <person name="Liu G."/>
            <person name="Chen Q."/>
            <person name="Chen Z."/>
            <person name="Lan J."/>
            <person name="Che J."/>
            <person name="Ge C."/>
            <person name="Shi H."/>
            <person name="Pan Z."/>
            <person name="Liu X."/>
        </authorList>
    </citation>
    <scope>NUCLEOTIDE SEQUENCE [LARGE SCALE GENOMIC DNA]</scope>
    <source>
        <strain evidence="9 10">LMG 18435</strain>
    </source>
</reference>
<dbReference type="AlphaFoldDB" id="A0A0Q3WSX8"/>
<sequence length="196" mass="23391">MSLQQLSKEDLKEMSLIELAYQLMEEKKQAYAFSDLIEEIATLLELSQDEIRSRMVQFYTDLNIDGRFLSLGENRWGLRIWYPYDQIDEEIAPAVKSKKKKAKKAYEEDDDDLELMDDDLDYDDLDDFEDEDLIDDEDEDEEDDDFVDLDEEDDDAFEEDEDLIGEDEYDLDVDDDDIDEEEEEEEEEFDEEEEDK</sequence>
<keyword evidence="3 6" id="KW-0808">Transferase</keyword>
<evidence type="ECO:0000256" key="5">
    <source>
        <dbReference type="ARBA" id="ARBA00023163"/>
    </source>
</evidence>
<evidence type="ECO:0000259" key="8">
    <source>
        <dbReference type="PROSITE" id="PS51913"/>
    </source>
</evidence>
<dbReference type="InterPro" id="IPR007759">
    <property type="entry name" value="Asxl_HARE-HTH"/>
</dbReference>
<organism evidence="9 10">
    <name type="scientific">Heyndrickxia shackletonii</name>
    <dbReference type="NCBI Taxonomy" id="157838"/>
    <lineage>
        <taxon>Bacteria</taxon>
        <taxon>Bacillati</taxon>
        <taxon>Bacillota</taxon>
        <taxon>Bacilli</taxon>
        <taxon>Bacillales</taxon>
        <taxon>Bacillaceae</taxon>
        <taxon>Heyndrickxia</taxon>
    </lineage>
</organism>
<accession>A0A0Q3WSX8</accession>
<name>A0A0Q3WSX8_9BACI</name>
<comment type="similarity">
    <text evidence="1 6">Belongs to the RpoE family.</text>
</comment>
<feature type="compositionally biased region" description="Acidic residues" evidence="7">
    <location>
        <begin position="107"/>
        <end position="196"/>
    </location>
</feature>
<proteinExistence type="inferred from homology"/>
<dbReference type="Proteomes" id="UP000051888">
    <property type="component" value="Unassembled WGS sequence"/>
</dbReference>
<feature type="domain" description="HTH HARE-type" evidence="8">
    <location>
        <begin position="14"/>
        <end position="81"/>
    </location>
</feature>
<evidence type="ECO:0000313" key="10">
    <source>
        <dbReference type="Proteomes" id="UP000051888"/>
    </source>
</evidence>
<gene>
    <name evidence="6" type="primary">rpoE</name>
    <name evidence="9" type="ORF">AN964_19185</name>
</gene>
<dbReference type="GO" id="GO:0003899">
    <property type="term" value="F:DNA-directed RNA polymerase activity"/>
    <property type="evidence" value="ECO:0007669"/>
    <property type="project" value="UniProtKB-UniRule"/>
</dbReference>
<comment type="subunit">
    <text evidence="6">RNAP is composed of a core of 2 alpha, a beta and a beta' subunits. The core is associated with a delta subunit and one of several sigma factors.</text>
</comment>
<dbReference type="Pfam" id="PF05066">
    <property type="entry name" value="HARE-HTH"/>
    <property type="match status" value="1"/>
</dbReference>
<keyword evidence="10" id="KW-1185">Reference proteome</keyword>
<dbReference type="Gene3D" id="1.10.10.1250">
    <property type="entry name" value="RNA polymerase, subunit delta, N-terminal domain"/>
    <property type="match status" value="1"/>
</dbReference>
<dbReference type="OrthoDB" id="401223at2"/>
<evidence type="ECO:0000256" key="2">
    <source>
        <dbReference type="ARBA" id="ARBA00022478"/>
    </source>
</evidence>